<dbReference type="PANTHER" id="PTHR12128">
    <property type="entry name" value="DIHYDRODIPICOLINATE SYNTHASE"/>
    <property type="match status" value="1"/>
</dbReference>
<evidence type="ECO:0000313" key="5">
    <source>
        <dbReference type="Proteomes" id="UP001501536"/>
    </source>
</evidence>
<proteinExistence type="inferred from homology"/>
<reference evidence="5" key="1">
    <citation type="journal article" date="2019" name="Int. J. Syst. Evol. Microbiol.">
        <title>The Global Catalogue of Microorganisms (GCM) 10K type strain sequencing project: providing services to taxonomists for standard genome sequencing and annotation.</title>
        <authorList>
            <consortium name="The Broad Institute Genomics Platform"/>
            <consortium name="The Broad Institute Genome Sequencing Center for Infectious Disease"/>
            <person name="Wu L."/>
            <person name="Ma J."/>
        </authorList>
    </citation>
    <scope>NUCLEOTIDE SEQUENCE [LARGE SCALE GENOMIC DNA]</scope>
    <source>
        <strain evidence="5">JCM 16961</strain>
    </source>
</reference>
<name>A0ABP7DX11_9MICC</name>
<keyword evidence="2 3" id="KW-0456">Lyase</keyword>
<dbReference type="InterPro" id="IPR013785">
    <property type="entry name" value="Aldolase_TIM"/>
</dbReference>
<dbReference type="InterPro" id="IPR002220">
    <property type="entry name" value="DapA-like"/>
</dbReference>
<sequence length="310" mass="32541">MTSPFTGLSAFPLTPLPSDHLDEPAFARLVRRLAGSGVDSITALGSTGSYAYLTAEERARVARLAVENADGTPVLVGVGALRTSHVLRHADDAAAAGAAGLLLAPVSYQPLTDHDVLELFRTVTEHSGLPVVVYDNPGTTHFRFSTELYGRIAELPGIASIKIPPLPADAAEARARVEEIRAVIPEHVTLGISGDGSAAAGLTAGCDAWYSVLAGTLPEPALRILRAAQRGRLADGEAEDGAAEDAAAESKRLEPLWKLFAEFGSLRVIAAVAEELGLVPHRCLPLPLQGLTEEQRTRVADTLDILGLDG</sequence>
<protein>
    <submittedName>
        <fullName evidence="4">Dihydrodipicolinate synthase family protein</fullName>
    </submittedName>
</protein>
<dbReference type="PRINTS" id="PR00146">
    <property type="entry name" value="DHPICSNTHASE"/>
</dbReference>
<dbReference type="Gene3D" id="3.20.20.70">
    <property type="entry name" value="Aldolase class I"/>
    <property type="match status" value="1"/>
</dbReference>
<dbReference type="SUPFAM" id="SSF51569">
    <property type="entry name" value="Aldolase"/>
    <property type="match status" value="1"/>
</dbReference>
<dbReference type="EMBL" id="BAABCJ010000006">
    <property type="protein sequence ID" value="GAA3710296.1"/>
    <property type="molecule type" value="Genomic_DNA"/>
</dbReference>
<evidence type="ECO:0000313" key="4">
    <source>
        <dbReference type="EMBL" id="GAA3710296.1"/>
    </source>
</evidence>
<dbReference type="PANTHER" id="PTHR12128:SF66">
    <property type="entry name" value="4-HYDROXY-2-OXOGLUTARATE ALDOLASE, MITOCHONDRIAL"/>
    <property type="match status" value="1"/>
</dbReference>
<comment type="caution">
    <text evidence="4">The sequence shown here is derived from an EMBL/GenBank/DDBJ whole genome shotgun (WGS) entry which is preliminary data.</text>
</comment>
<dbReference type="Proteomes" id="UP001501536">
    <property type="component" value="Unassembled WGS sequence"/>
</dbReference>
<evidence type="ECO:0000256" key="2">
    <source>
        <dbReference type="ARBA" id="ARBA00023239"/>
    </source>
</evidence>
<dbReference type="PIRSF" id="PIRSF001365">
    <property type="entry name" value="DHDPS"/>
    <property type="match status" value="1"/>
</dbReference>
<dbReference type="SMART" id="SM01130">
    <property type="entry name" value="DHDPS"/>
    <property type="match status" value="1"/>
</dbReference>
<evidence type="ECO:0000256" key="3">
    <source>
        <dbReference type="PIRNR" id="PIRNR001365"/>
    </source>
</evidence>
<dbReference type="Pfam" id="PF00701">
    <property type="entry name" value="DHDPS"/>
    <property type="match status" value="1"/>
</dbReference>
<dbReference type="RefSeq" id="WP_344885187.1">
    <property type="nucleotide sequence ID" value="NZ_BAABCJ010000006.1"/>
</dbReference>
<organism evidence="4 5">
    <name type="scientific">Zhihengliuella alba</name>
    <dbReference type="NCBI Taxonomy" id="547018"/>
    <lineage>
        <taxon>Bacteria</taxon>
        <taxon>Bacillati</taxon>
        <taxon>Actinomycetota</taxon>
        <taxon>Actinomycetes</taxon>
        <taxon>Micrococcales</taxon>
        <taxon>Micrococcaceae</taxon>
        <taxon>Zhihengliuella</taxon>
    </lineage>
</organism>
<comment type="similarity">
    <text evidence="1 3">Belongs to the DapA family.</text>
</comment>
<dbReference type="CDD" id="cd00408">
    <property type="entry name" value="DHDPS-like"/>
    <property type="match status" value="1"/>
</dbReference>
<evidence type="ECO:0000256" key="1">
    <source>
        <dbReference type="ARBA" id="ARBA00007592"/>
    </source>
</evidence>
<keyword evidence="5" id="KW-1185">Reference proteome</keyword>
<gene>
    <name evidence="4" type="ORF">GCM10022377_24860</name>
</gene>
<accession>A0ABP7DX11</accession>